<keyword evidence="7" id="KW-0808">Transferase</keyword>
<evidence type="ECO:0000256" key="11">
    <source>
        <dbReference type="ARBA" id="ARBA00022840"/>
    </source>
</evidence>
<dbReference type="GO" id="GO:0004715">
    <property type="term" value="F:non-membrane spanning protein tyrosine kinase activity"/>
    <property type="evidence" value="ECO:0007669"/>
    <property type="project" value="UniProtKB-EC"/>
</dbReference>
<dbReference type="Gene3D" id="3.40.50.300">
    <property type="entry name" value="P-loop containing nucleotide triphosphate hydrolases"/>
    <property type="match status" value="1"/>
</dbReference>
<comment type="caution">
    <text evidence="21">The sequence shown here is derived from an EMBL/GenBank/DDBJ whole genome shotgun (WGS) entry which is preliminary data.</text>
</comment>
<evidence type="ECO:0000256" key="1">
    <source>
        <dbReference type="ARBA" id="ARBA00004429"/>
    </source>
</evidence>
<evidence type="ECO:0000259" key="20">
    <source>
        <dbReference type="Pfam" id="PF13807"/>
    </source>
</evidence>
<dbReference type="PANTHER" id="PTHR32309:SF13">
    <property type="entry name" value="FERRIC ENTEROBACTIN TRANSPORT PROTEIN FEPE"/>
    <property type="match status" value="1"/>
</dbReference>
<dbReference type="GO" id="GO:0005886">
    <property type="term" value="C:plasma membrane"/>
    <property type="evidence" value="ECO:0007669"/>
    <property type="project" value="UniProtKB-SubCell"/>
</dbReference>
<keyword evidence="10" id="KW-0418">Kinase</keyword>
<dbReference type="InterPro" id="IPR027417">
    <property type="entry name" value="P-loop_NTPase"/>
</dbReference>
<name>A0A244CSC5_PSEDV</name>
<dbReference type="Proteomes" id="UP000194841">
    <property type="component" value="Unassembled WGS sequence"/>
</dbReference>
<keyword evidence="16" id="KW-0175">Coiled coil</keyword>
<evidence type="ECO:0000256" key="7">
    <source>
        <dbReference type="ARBA" id="ARBA00022679"/>
    </source>
</evidence>
<evidence type="ECO:0000256" key="14">
    <source>
        <dbReference type="ARBA" id="ARBA00023137"/>
    </source>
</evidence>
<keyword evidence="5" id="KW-1003">Cell membrane</keyword>
<accession>A0A244CSC5</accession>
<proteinExistence type="inferred from homology"/>
<evidence type="ECO:0000313" key="21">
    <source>
        <dbReference type="EMBL" id="OUL58139.1"/>
    </source>
</evidence>
<feature type="transmembrane region" description="Helical" evidence="17">
    <location>
        <begin position="29"/>
        <end position="46"/>
    </location>
</feature>
<comment type="similarity">
    <text evidence="3">Belongs to the etk/wzc family.</text>
</comment>
<feature type="transmembrane region" description="Helical" evidence="17">
    <location>
        <begin position="410"/>
        <end position="435"/>
    </location>
</feature>
<dbReference type="EC" id="2.7.10.2" evidence="4"/>
<evidence type="ECO:0000259" key="18">
    <source>
        <dbReference type="Pfam" id="PF02706"/>
    </source>
</evidence>
<dbReference type="OrthoDB" id="9775724at2"/>
<dbReference type="InterPro" id="IPR050445">
    <property type="entry name" value="Bact_polysacc_biosynth/exp"/>
</dbReference>
<gene>
    <name evidence="21" type="ORF">B1199_07230</name>
</gene>
<keyword evidence="12 17" id="KW-1133">Transmembrane helix</keyword>
<dbReference type="Pfam" id="PF13807">
    <property type="entry name" value="GNVR"/>
    <property type="match status" value="1"/>
</dbReference>
<evidence type="ECO:0000256" key="6">
    <source>
        <dbReference type="ARBA" id="ARBA00022519"/>
    </source>
</evidence>
<evidence type="ECO:0000259" key="19">
    <source>
        <dbReference type="Pfam" id="PF13614"/>
    </source>
</evidence>
<dbReference type="NCBIfam" id="TIGR01007">
    <property type="entry name" value="eps_fam"/>
    <property type="match status" value="1"/>
</dbReference>
<dbReference type="CDD" id="cd05387">
    <property type="entry name" value="BY-kinase"/>
    <property type="match status" value="1"/>
</dbReference>
<keyword evidence="6" id="KW-0997">Cell inner membrane</keyword>
<comment type="subcellular location">
    <subcellularLocation>
        <location evidence="1">Cell inner membrane</location>
        <topology evidence="1">Multi-pass membrane protein</topology>
    </subcellularLocation>
</comment>
<evidence type="ECO:0000256" key="8">
    <source>
        <dbReference type="ARBA" id="ARBA00022692"/>
    </source>
</evidence>
<organism evidence="21 22">
    <name type="scientific">Pseudoalteromonas ulvae</name>
    <dbReference type="NCBI Taxonomy" id="107327"/>
    <lineage>
        <taxon>Bacteria</taxon>
        <taxon>Pseudomonadati</taxon>
        <taxon>Pseudomonadota</taxon>
        <taxon>Gammaproteobacteria</taxon>
        <taxon>Alteromonadales</taxon>
        <taxon>Pseudoalteromonadaceae</taxon>
        <taxon>Pseudoalteromonas</taxon>
    </lineage>
</organism>
<dbReference type="PANTHER" id="PTHR32309">
    <property type="entry name" value="TYROSINE-PROTEIN KINASE"/>
    <property type="match status" value="1"/>
</dbReference>
<dbReference type="InterPro" id="IPR003856">
    <property type="entry name" value="LPS_length_determ_N"/>
</dbReference>
<reference evidence="21 22" key="1">
    <citation type="submission" date="2017-02" db="EMBL/GenBank/DDBJ databases">
        <title>Pseudoalteromonas ulvae TC14 Genome.</title>
        <authorList>
            <person name="Molmeret M."/>
        </authorList>
    </citation>
    <scope>NUCLEOTIDE SEQUENCE [LARGE SCALE GENOMIC DNA]</scope>
    <source>
        <strain evidence="21">TC14</strain>
    </source>
</reference>
<evidence type="ECO:0000256" key="16">
    <source>
        <dbReference type="SAM" id="Coils"/>
    </source>
</evidence>
<keyword evidence="14" id="KW-0829">Tyrosine-protein kinase</keyword>
<feature type="coiled-coil region" evidence="16">
    <location>
        <begin position="318"/>
        <end position="352"/>
    </location>
</feature>
<evidence type="ECO:0000256" key="3">
    <source>
        <dbReference type="ARBA" id="ARBA00008883"/>
    </source>
</evidence>
<keyword evidence="11" id="KW-0067">ATP-binding</keyword>
<sequence>MTQVTGTFKPSEEEIDLADLISLFWIKKWFILLVTSMVFAIGLSIVDRMPNIYKATTTVMVKGTKGSNPLQSLVPGMASSSDDLDTTIKLLKSAQFAESIVESLVVPTELHQFASHLKWDSDDLLNHLSIQVVTKTNLLEISFESQDAAFTATVANQVAQTFMQYQTQLMQPHTEKNDDWINSKIQAVKDALLVEETKLNQFRQSHNVIDISSSVAIAKQEIALLYREIRELNTQRDMLERFETKVAVINDDLEQLLLINEVANSPLIKELIQQQALQRAQLSQIKLRYLEKHPVYKSMALKISETDKQLEIEVNAFIEAMAKNKVDLALQITELEEKQRDANAELESAIMQEQAFKKLQRTVDANLKLLESLSSKQKETELLKDINDSTDIIVIDPAMIPSSPIKPKKALIAAISLVMGMVLSIILVIVIHFFADAQRRYRQIAHHYGYKVLGELPKIRNKNKDKSQPILIGTGKQFEIYQESIRSIRTKISLDKELGDQKIIAVTSLTPNEGKSSTCLQLAKSFSELENVIIIDADLRDPSIAVALGESRHRPGLTNLLAKTHNFEQCTFHNEQINADVLPSGLRPMNPLLFLSMKRFENLLTALQKKYDRIILECPPILSVSDALMVSKHVGGLTLVVDVQKTSLAKFNHDIELLTQSETTVSGVILNRIKYDNQNYYYGSTKRRT</sequence>
<evidence type="ECO:0000256" key="5">
    <source>
        <dbReference type="ARBA" id="ARBA00022475"/>
    </source>
</evidence>
<feature type="domain" description="Tyrosine-protein kinase G-rich" evidence="20">
    <location>
        <begin position="352"/>
        <end position="430"/>
    </location>
</feature>
<keyword evidence="9" id="KW-0547">Nucleotide-binding</keyword>
<evidence type="ECO:0000256" key="4">
    <source>
        <dbReference type="ARBA" id="ARBA00011903"/>
    </source>
</evidence>
<keyword evidence="8 17" id="KW-0812">Transmembrane</keyword>
<dbReference type="InterPro" id="IPR032807">
    <property type="entry name" value="GNVR"/>
</dbReference>
<evidence type="ECO:0000256" key="2">
    <source>
        <dbReference type="ARBA" id="ARBA00007316"/>
    </source>
</evidence>
<evidence type="ECO:0000256" key="10">
    <source>
        <dbReference type="ARBA" id="ARBA00022777"/>
    </source>
</evidence>
<dbReference type="Pfam" id="PF13614">
    <property type="entry name" value="AAA_31"/>
    <property type="match status" value="1"/>
</dbReference>
<evidence type="ECO:0000256" key="9">
    <source>
        <dbReference type="ARBA" id="ARBA00022741"/>
    </source>
</evidence>
<evidence type="ECO:0000313" key="22">
    <source>
        <dbReference type="Proteomes" id="UP000194841"/>
    </source>
</evidence>
<dbReference type="InterPro" id="IPR005702">
    <property type="entry name" value="Wzc-like_C"/>
</dbReference>
<dbReference type="InterPro" id="IPR025669">
    <property type="entry name" value="AAA_dom"/>
</dbReference>
<dbReference type="RefSeq" id="WP_086743445.1">
    <property type="nucleotide sequence ID" value="NZ_MWPV01000002.1"/>
</dbReference>
<dbReference type="AlphaFoldDB" id="A0A244CSC5"/>
<dbReference type="Pfam" id="PF02706">
    <property type="entry name" value="Wzz"/>
    <property type="match status" value="1"/>
</dbReference>
<comment type="similarity">
    <text evidence="2">Belongs to the CpsD/CapB family.</text>
</comment>
<evidence type="ECO:0000256" key="17">
    <source>
        <dbReference type="SAM" id="Phobius"/>
    </source>
</evidence>
<evidence type="ECO:0000256" key="15">
    <source>
        <dbReference type="ARBA" id="ARBA00051245"/>
    </source>
</evidence>
<comment type="catalytic activity">
    <reaction evidence="15">
        <text>L-tyrosyl-[protein] + ATP = O-phospho-L-tyrosyl-[protein] + ADP + H(+)</text>
        <dbReference type="Rhea" id="RHEA:10596"/>
        <dbReference type="Rhea" id="RHEA-COMP:10136"/>
        <dbReference type="Rhea" id="RHEA-COMP:20101"/>
        <dbReference type="ChEBI" id="CHEBI:15378"/>
        <dbReference type="ChEBI" id="CHEBI:30616"/>
        <dbReference type="ChEBI" id="CHEBI:46858"/>
        <dbReference type="ChEBI" id="CHEBI:61978"/>
        <dbReference type="ChEBI" id="CHEBI:456216"/>
        <dbReference type="EC" id="2.7.10.2"/>
    </reaction>
</comment>
<dbReference type="GO" id="GO:0005524">
    <property type="term" value="F:ATP binding"/>
    <property type="evidence" value="ECO:0007669"/>
    <property type="project" value="UniProtKB-KW"/>
</dbReference>
<dbReference type="SUPFAM" id="SSF52540">
    <property type="entry name" value="P-loop containing nucleoside triphosphate hydrolases"/>
    <property type="match status" value="1"/>
</dbReference>
<evidence type="ECO:0000256" key="12">
    <source>
        <dbReference type="ARBA" id="ARBA00022989"/>
    </source>
</evidence>
<dbReference type="EMBL" id="MWPV01000002">
    <property type="protein sequence ID" value="OUL58139.1"/>
    <property type="molecule type" value="Genomic_DNA"/>
</dbReference>
<feature type="domain" description="AAA" evidence="19">
    <location>
        <begin position="502"/>
        <end position="632"/>
    </location>
</feature>
<feature type="domain" description="Polysaccharide chain length determinant N-terminal" evidence="18">
    <location>
        <begin position="13"/>
        <end position="103"/>
    </location>
</feature>
<protein>
    <recommendedName>
        <fullName evidence="4">non-specific protein-tyrosine kinase</fullName>
        <ecNumber evidence="4">2.7.10.2</ecNumber>
    </recommendedName>
</protein>
<keyword evidence="22" id="KW-1185">Reference proteome</keyword>
<keyword evidence="13 17" id="KW-0472">Membrane</keyword>
<evidence type="ECO:0000256" key="13">
    <source>
        <dbReference type="ARBA" id="ARBA00023136"/>
    </source>
</evidence>